<proteinExistence type="predicted"/>
<sequence>MSSVFEAILFKASFEQIKDNINQKISTNIKLYLGKINDDLSCFHVVENSRNFFYDLEYVASQISIIFSQALLIRYDGRVAYRESTVFQEGYPIKKFDLADEIWVMLDKGGKPIVNGTQFTVEQISDNDNEEYETVYNAIQLGIKSIGINKNV</sequence>
<dbReference type="AlphaFoldDB" id="A0A1Z4LJI6"/>
<dbReference type="Proteomes" id="UP000218418">
    <property type="component" value="Chromosome"/>
</dbReference>
<gene>
    <name evidence="1" type="ORF">NIES267_08860</name>
</gene>
<organism evidence="1 2">
    <name type="scientific">Calothrix parasitica NIES-267</name>
    <dbReference type="NCBI Taxonomy" id="1973488"/>
    <lineage>
        <taxon>Bacteria</taxon>
        <taxon>Bacillati</taxon>
        <taxon>Cyanobacteriota</taxon>
        <taxon>Cyanophyceae</taxon>
        <taxon>Nostocales</taxon>
        <taxon>Calotrichaceae</taxon>
        <taxon>Calothrix</taxon>
    </lineage>
</organism>
<evidence type="ECO:0000313" key="1">
    <source>
        <dbReference type="EMBL" id="BAY81410.1"/>
    </source>
</evidence>
<reference evidence="1 2" key="1">
    <citation type="submission" date="2017-06" db="EMBL/GenBank/DDBJ databases">
        <title>Genome sequencing of cyanobaciteial culture collection at National Institute for Environmental Studies (NIES).</title>
        <authorList>
            <person name="Hirose Y."/>
            <person name="Shimura Y."/>
            <person name="Fujisawa T."/>
            <person name="Nakamura Y."/>
            <person name="Kawachi M."/>
        </authorList>
    </citation>
    <scope>NUCLEOTIDE SEQUENCE [LARGE SCALE GENOMIC DNA]</scope>
    <source>
        <strain evidence="1 2">NIES-267</strain>
    </source>
</reference>
<accession>A0A1Z4LJI6</accession>
<dbReference type="OrthoDB" id="513709at2"/>
<keyword evidence="2" id="KW-1185">Reference proteome</keyword>
<name>A0A1Z4LJI6_9CYAN</name>
<protein>
    <submittedName>
        <fullName evidence="1">Uncharacterized protein</fullName>
    </submittedName>
</protein>
<evidence type="ECO:0000313" key="2">
    <source>
        <dbReference type="Proteomes" id="UP000218418"/>
    </source>
</evidence>
<dbReference type="EMBL" id="AP018227">
    <property type="protein sequence ID" value="BAY81410.1"/>
    <property type="molecule type" value="Genomic_DNA"/>
</dbReference>